<dbReference type="Proteomes" id="UP000489600">
    <property type="component" value="Unassembled WGS sequence"/>
</dbReference>
<dbReference type="Gene3D" id="3.30.730.10">
    <property type="entry name" value="AP2/ERF domain"/>
    <property type="match status" value="1"/>
</dbReference>
<comment type="caution">
    <text evidence="9">The sequence shown here is derived from an EMBL/GenBank/DDBJ whole genome shotgun (WGS) entry which is preliminary data.</text>
</comment>
<dbReference type="PANTHER" id="PTHR31241">
    <property type="entry name" value="DEHYDRATION-RESPONSIVE ELEMENT-BINDING PROTEIN 2C"/>
    <property type="match status" value="1"/>
</dbReference>
<protein>
    <recommendedName>
        <fullName evidence="8">AP2/ERF domain-containing protein</fullName>
    </recommendedName>
</protein>
<feature type="region of interest" description="Disordered" evidence="7">
    <location>
        <begin position="42"/>
        <end position="73"/>
    </location>
</feature>
<dbReference type="SUPFAM" id="SSF54171">
    <property type="entry name" value="DNA-binding domain"/>
    <property type="match status" value="1"/>
</dbReference>
<evidence type="ECO:0000256" key="2">
    <source>
        <dbReference type="ARBA" id="ARBA00023015"/>
    </source>
</evidence>
<dbReference type="Pfam" id="PF00847">
    <property type="entry name" value="AP2"/>
    <property type="match status" value="1"/>
</dbReference>
<evidence type="ECO:0000256" key="6">
    <source>
        <dbReference type="ARBA" id="ARBA00024343"/>
    </source>
</evidence>
<keyword evidence="2" id="KW-0805">Transcription regulation</keyword>
<proteinExistence type="inferred from homology"/>
<evidence type="ECO:0000256" key="7">
    <source>
        <dbReference type="SAM" id="MobiDB-lite"/>
    </source>
</evidence>
<dbReference type="FunFam" id="3.30.730.10:FF:000001">
    <property type="entry name" value="Ethylene-responsive transcription factor 2"/>
    <property type="match status" value="1"/>
</dbReference>
<evidence type="ECO:0000259" key="8">
    <source>
        <dbReference type="PROSITE" id="PS51032"/>
    </source>
</evidence>
<dbReference type="PRINTS" id="PR00367">
    <property type="entry name" value="ETHRSPELEMNT"/>
</dbReference>
<dbReference type="OrthoDB" id="550883at2759"/>
<dbReference type="InterPro" id="IPR001471">
    <property type="entry name" value="AP2/ERF_dom"/>
</dbReference>
<dbReference type="GO" id="GO:0006950">
    <property type="term" value="P:response to stress"/>
    <property type="evidence" value="ECO:0007669"/>
    <property type="project" value="TreeGrafter"/>
</dbReference>
<dbReference type="GO" id="GO:0005634">
    <property type="term" value="C:nucleus"/>
    <property type="evidence" value="ECO:0007669"/>
    <property type="project" value="UniProtKB-SubCell"/>
</dbReference>
<keyword evidence="10" id="KW-1185">Reference proteome</keyword>
<dbReference type="GO" id="GO:0045893">
    <property type="term" value="P:positive regulation of DNA-templated transcription"/>
    <property type="evidence" value="ECO:0007669"/>
    <property type="project" value="TreeGrafter"/>
</dbReference>
<accession>A0A565BMN0</accession>
<dbReference type="SMART" id="SM00380">
    <property type="entry name" value="AP2"/>
    <property type="match status" value="1"/>
</dbReference>
<dbReference type="InterPro" id="IPR016177">
    <property type="entry name" value="DNA-bd_dom_sf"/>
</dbReference>
<sequence>MGAVEQVANLASMPFDSTRKRKSRESAKVAETLRKWREYNEQTGSVSCDDGDGTKPIRKAPAKGSRKGCMRGKGGPENGNCNYRGVRQRTWGKWVAEIREPGRGSRLWLGTFPSAYDAALAYDEAAKAIHGQSARLNLPDITNGTSSTAATVSGSVTNFSDESEVCALEDANVRTGFAKVKLEDCSDEYVPLNSSQCIKEEVEVKEEAREINSADAFGIGLDPKKETLDEWVVGNGIEQEPWDLGMDEVFDVDELLGILGENNVIRQETSQDQVNRPSNFTYQMQFPDAKLLGSLNHMETANPGVDCGYPIMQPSEIESSAMDLDRPRFQDVDIRDIDFAEGEKDVHGAI</sequence>
<reference evidence="9" key="1">
    <citation type="submission" date="2019-07" db="EMBL/GenBank/DDBJ databases">
        <authorList>
            <person name="Dittberner H."/>
        </authorList>
    </citation>
    <scope>NUCLEOTIDE SEQUENCE [LARGE SCALE GENOMIC DNA]</scope>
</reference>
<dbReference type="GO" id="GO:0000976">
    <property type="term" value="F:transcription cis-regulatory region binding"/>
    <property type="evidence" value="ECO:0007669"/>
    <property type="project" value="TreeGrafter"/>
</dbReference>
<evidence type="ECO:0000256" key="1">
    <source>
        <dbReference type="ARBA" id="ARBA00004123"/>
    </source>
</evidence>
<comment type="similarity">
    <text evidence="6">Belongs to the AP2/ERF transcription factor family. ERF subfamily.</text>
</comment>
<feature type="compositionally biased region" description="Basic residues" evidence="7">
    <location>
        <begin position="56"/>
        <end position="70"/>
    </location>
</feature>
<evidence type="ECO:0000256" key="5">
    <source>
        <dbReference type="ARBA" id="ARBA00023242"/>
    </source>
</evidence>
<keyword evidence="5" id="KW-0539">Nucleus</keyword>
<evidence type="ECO:0000256" key="3">
    <source>
        <dbReference type="ARBA" id="ARBA00023125"/>
    </source>
</evidence>
<name>A0A565BMN0_9BRAS</name>
<feature type="domain" description="AP2/ERF" evidence="8">
    <location>
        <begin position="82"/>
        <end position="139"/>
    </location>
</feature>
<keyword evidence="3" id="KW-0238">DNA-binding</keyword>
<dbReference type="PROSITE" id="PS51032">
    <property type="entry name" value="AP2_ERF"/>
    <property type="match status" value="1"/>
</dbReference>
<evidence type="ECO:0000313" key="10">
    <source>
        <dbReference type="Proteomes" id="UP000489600"/>
    </source>
</evidence>
<evidence type="ECO:0000313" key="9">
    <source>
        <dbReference type="EMBL" id="VVB02881.1"/>
    </source>
</evidence>
<dbReference type="GO" id="GO:0003700">
    <property type="term" value="F:DNA-binding transcription factor activity"/>
    <property type="evidence" value="ECO:0007669"/>
    <property type="project" value="InterPro"/>
</dbReference>
<dbReference type="CDD" id="cd00018">
    <property type="entry name" value="AP2"/>
    <property type="match status" value="1"/>
</dbReference>
<evidence type="ECO:0000256" key="4">
    <source>
        <dbReference type="ARBA" id="ARBA00023163"/>
    </source>
</evidence>
<organism evidence="9 10">
    <name type="scientific">Arabis nemorensis</name>
    <dbReference type="NCBI Taxonomy" id="586526"/>
    <lineage>
        <taxon>Eukaryota</taxon>
        <taxon>Viridiplantae</taxon>
        <taxon>Streptophyta</taxon>
        <taxon>Embryophyta</taxon>
        <taxon>Tracheophyta</taxon>
        <taxon>Spermatophyta</taxon>
        <taxon>Magnoliopsida</taxon>
        <taxon>eudicotyledons</taxon>
        <taxon>Gunneridae</taxon>
        <taxon>Pentapetalae</taxon>
        <taxon>rosids</taxon>
        <taxon>malvids</taxon>
        <taxon>Brassicales</taxon>
        <taxon>Brassicaceae</taxon>
        <taxon>Arabideae</taxon>
        <taxon>Arabis</taxon>
    </lineage>
</organism>
<dbReference type="EMBL" id="CABITT030000004">
    <property type="protein sequence ID" value="VVB02881.1"/>
    <property type="molecule type" value="Genomic_DNA"/>
</dbReference>
<gene>
    <name evidence="9" type="ORF">ANE_LOCUS13325</name>
</gene>
<comment type="subcellular location">
    <subcellularLocation>
        <location evidence="1">Nucleus</location>
    </subcellularLocation>
</comment>
<feature type="region of interest" description="Disordered" evidence="7">
    <location>
        <begin position="1"/>
        <end position="27"/>
    </location>
</feature>
<dbReference type="PANTHER" id="PTHR31241:SF37">
    <property type="entry name" value="DEHYDRATION-RESPONSIVE ELEMENT-BINDING PROTEIN 2A-RELATED"/>
    <property type="match status" value="1"/>
</dbReference>
<keyword evidence="4" id="KW-0804">Transcription</keyword>
<dbReference type="AlphaFoldDB" id="A0A565BMN0"/>
<dbReference type="InterPro" id="IPR036955">
    <property type="entry name" value="AP2/ERF_dom_sf"/>
</dbReference>